<dbReference type="EMBL" id="JBHSWB010000003">
    <property type="protein sequence ID" value="MFC6663513.1"/>
    <property type="molecule type" value="Genomic_DNA"/>
</dbReference>
<evidence type="ECO:0000256" key="4">
    <source>
        <dbReference type="ARBA" id="ARBA00023136"/>
    </source>
</evidence>
<proteinExistence type="predicted"/>
<keyword evidence="4 5" id="KW-0472">Membrane</keyword>
<keyword evidence="2 5" id="KW-0812">Transmembrane</keyword>
<evidence type="ECO:0000313" key="7">
    <source>
        <dbReference type="Proteomes" id="UP001596317"/>
    </source>
</evidence>
<dbReference type="RefSeq" id="WP_380059223.1">
    <property type="nucleotide sequence ID" value="NZ_JBHSWB010000003.1"/>
</dbReference>
<gene>
    <name evidence="6" type="ORF">ACFP90_26185</name>
</gene>
<name>A0ABW1ZSA9_9DEIO</name>
<accession>A0ABW1ZSA9</accession>
<feature type="transmembrane region" description="Helical" evidence="5">
    <location>
        <begin position="32"/>
        <end position="53"/>
    </location>
</feature>
<comment type="subcellular location">
    <subcellularLocation>
        <location evidence="1">Membrane</location>
        <topology evidence="1">Multi-pass membrane protein</topology>
    </subcellularLocation>
</comment>
<protein>
    <recommendedName>
        <fullName evidence="8">ABC transporter permease</fullName>
    </recommendedName>
</protein>
<dbReference type="PANTHER" id="PTHR43077:SF10">
    <property type="entry name" value="TRANSPORT PERMEASE PROTEIN"/>
    <property type="match status" value="1"/>
</dbReference>
<evidence type="ECO:0008006" key="8">
    <source>
        <dbReference type="Google" id="ProtNLM"/>
    </source>
</evidence>
<evidence type="ECO:0000313" key="6">
    <source>
        <dbReference type="EMBL" id="MFC6663513.1"/>
    </source>
</evidence>
<dbReference type="PANTHER" id="PTHR43077">
    <property type="entry name" value="TRANSPORT PERMEASE YVFS-RELATED"/>
    <property type="match status" value="1"/>
</dbReference>
<keyword evidence="3 5" id="KW-1133">Transmembrane helix</keyword>
<reference evidence="7" key="1">
    <citation type="journal article" date="2019" name="Int. J. Syst. Evol. Microbiol.">
        <title>The Global Catalogue of Microorganisms (GCM) 10K type strain sequencing project: providing services to taxonomists for standard genome sequencing and annotation.</title>
        <authorList>
            <consortium name="The Broad Institute Genomics Platform"/>
            <consortium name="The Broad Institute Genome Sequencing Center for Infectious Disease"/>
            <person name="Wu L."/>
            <person name="Ma J."/>
        </authorList>
    </citation>
    <scope>NUCLEOTIDE SEQUENCE [LARGE SCALE GENOMIC DNA]</scope>
    <source>
        <strain evidence="7">CCUG 63830</strain>
    </source>
</reference>
<dbReference type="Proteomes" id="UP001596317">
    <property type="component" value="Unassembled WGS sequence"/>
</dbReference>
<comment type="caution">
    <text evidence="6">The sequence shown here is derived from an EMBL/GenBank/DDBJ whole genome shotgun (WGS) entry which is preliminary data.</text>
</comment>
<organism evidence="6 7">
    <name type="scientific">Deinococcus multiflagellatus</name>
    <dbReference type="NCBI Taxonomy" id="1656887"/>
    <lineage>
        <taxon>Bacteria</taxon>
        <taxon>Thermotogati</taxon>
        <taxon>Deinococcota</taxon>
        <taxon>Deinococci</taxon>
        <taxon>Deinococcales</taxon>
        <taxon>Deinococcaceae</taxon>
        <taxon>Deinococcus</taxon>
    </lineage>
</organism>
<evidence type="ECO:0000256" key="2">
    <source>
        <dbReference type="ARBA" id="ARBA00022692"/>
    </source>
</evidence>
<evidence type="ECO:0000256" key="5">
    <source>
        <dbReference type="SAM" id="Phobius"/>
    </source>
</evidence>
<evidence type="ECO:0000256" key="1">
    <source>
        <dbReference type="ARBA" id="ARBA00004141"/>
    </source>
</evidence>
<evidence type="ECO:0000256" key="3">
    <source>
        <dbReference type="ARBA" id="ARBA00022989"/>
    </source>
</evidence>
<keyword evidence="7" id="KW-1185">Reference proteome</keyword>
<sequence>MTQTPSRPPARTVLSDFRRLTPSERALWRFPLMWLAALAILFIPLAYAGIYLASVWDPYGRLADLPVALVNVDQGTTLRGKRYTLGGDVVRELRKDPRCA</sequence>
<dbReference type="InterPro" id="IPR051328">
    <property type="entry name" value="T7SS_ABC-Transporter"/>
</dbReference>